<protein>
    <recommendedName>
        <fullName evidence="14">Cytochrome b561 and DOMON domain-containing protein</fullName>
    </recommendedName>
</protein>
<keyword evidence="3 8" id="KW-0812">Transmembrane</keyword>
<dbReference type="PROSITE" id="PS50939">
    <property type="entry name" value="CYTOCHROME_B561"/>
    <property type="match status" value="2"/>
</dbReference>
<keyword evidence="7 8" id="KW-0472">Membrane</keyword>
<feature type="transmembrane region" description="Helical" evidence="8">
    <location>
        <begin position="490"/>
        <end position="509"/>
    </location>
</feature>
<evidence type="ECO:0000256" key="6">
    <source>
        <dbReference type="ARBA" id="ARBA00022989"/>
    </source>
</evidence>
<feature type="domain" description="Cytochrome b561" evidence="11">
    <location>
        <begin position="378"/>
        <end position="515"/>
    </location>
</feature>
<dbReference type="EMBL" id="CM010715">
    <property type="protein sequence ID" value="RZC47663.1"/>
    <property type="molecule type" value="Genomic_DNA"/>
</dbReference>
<dbReference type="CDD" id="cd09631">
    <property type="entry name" value="DOMON_DOH"/>
    <property type="match status" value="1"/>
</dbReference>
<feature type="transmembrane region" description="Helical" evidence="8">
    <location>
        <begin position="459"/>
        <end position="478"/>
    </location>
</feature>
<evidence type="ECO:0000256" key="9">
    <source>
        <dbReference type="SAM" id="SignalP"/>
    </source>
</evidence>
<proteinExistence type="predicted"/>
<evidence type="ECO:0000313" key="12">
    <source>
        <dbReference type="EMBL" id="RZC47663.1"/>
    </source>
</evidence>
<dbReference type="SMART" id="SM00665">
    <property type="entry name" value="B561"/>
    <property type="match status" value="2"/>
</dbReference>
<dbReference type="Proteomes" id="UP000316621">
    <property type="component" value="Chromosome 1"/>
</dbReference>
<evidence type="ECO:0000256" key="8">
    <source>
        <dbReference type="SAM" id="Phobius"/>
    </source>
</evidence>
<feature type="domain" description="DOMON" evidence="10">
    <location>
        <begin position="56"/>
        <end position="168"/>
    </location>
</feature>
<dbReference type="GO" id="GO:0016020">
    <property type="term" value="C:membrane"/>
    <property type="evidence" value="ECO:0007669"/>
    <property type="project" value="UniProtKB-SubCell"/>
</dbReference>
<evidence type="ECO:0000256" key="5">
    <source>
        <dbReference type="ARBA" id="ARBA00022982"/>
    </source>
</evidence>
<accession>A0A4Y7IFG7</accession>
<dbReference type="PROSITE" id="PS50836">
    <property type="entry name" value="DOMON"/>
    <property type="match status" value="1"/>
</dbReference>
<dbReference type="Pfam" id="PF03188">
    <property type="entry name" value="Cytochrom_B561"/>
    <property type="match status" value="2"/>
</dbReference>
<feature type="transmembrane region" description="Helical" evidence="8">
    <location>
        <begin position="309"/>
        <end position="330"/>
    </location>
</feature>
<evidence type="ECO:0000259" key="10">
    <source>
        <dbReference type="PROSITE" id="PS50836"/>
    </source>
</evidence>
<name>A0A4Y7IFG7_PAPSO</name>
<gene>
    <name evidence="12" type="ORF">C5167_040645</name>
</gene>
<comment type="subcellular location">
    <subcellularLocation>
        <location evidence="1">Membrane</location>
    </subcellularLocation>
</comment>
<dbReference type="SUPFAM" id="SSF49344">
    <property type="entry name" value="CBD9-like"/>
    <property type="match status" value="1"/>
</dbReference>
<sequence length="515" mass="57867">MKMKFNSFIFILLIQLISSFFFVNSQSDSCSNNLSNLKGISFDTTSLSCFNLWTRRDYVLRYSKTGSDLWSFLLSAPNTKNYIAIGFSEKGKMIGSSAMVGWIGNNNIGIAKQYFLAEKRTNAVRPDQGNLTLVKNSETVITQNSRLYLAFQLKTEQQPSTNIIYAIGPDSLLPSSQFQLSQHLDMGNTLINYQTGQSKVLSAPYTRLRRGHGSLNMIGWGLCLLIGAMVARYLREKDPLWFYLHACIQVVGFILGVSGIITGLVLEDVLSASVDRHKTIGIFVLIFGCLQVIAFLARPKVDSKYRFYWNIYHWTVGRTMIILAAANVFYGLKLADEHKGWTAGYAVALSILIVTAIGLEIRMRMRKLGIMFVDWSYVARYLREKDPLWFYLHACIQVVGFILGVSGIITGLVLEDVLSASVDRHKTIGIFVIIFGCLQVIAVLARPKVDSKYRFYRNIYHWTVGRTMIILAAANVFYGLKLAGEHKGWTAGYAVALSILIATAFGLGIRMRMRK</sequence>
<feature type="transmembrane region" description="Helical" evidence="8">
    <location>
        <begin position="241"/>
        <end position="266"/>
    </location>
</feature>
<feature type="chain" id="PRO_5021411604" description="Cytochrome b561 and DOMON domain-containing protein" evidence="9">
    <location>
        <begin position="20"/>
        <end position="515"/>
    </location>
</feature>
<dbReference type="InterPro" id="IPR005018">
    <property type="entry name" value="DOMON_domain"/>
</dbReference>
<dbReference type="SMART" id="SM00664">
    <property type="entry name" value="DoH"/>
    <property type="match status" value="1"/>
</dbReference>
<dbReference type="InterPro" id="IPR045266">
    <property type="entry name" value="DOH_DOMON"/>
</dbReference>
<feature type="transmembrane region" description="Helical" evidence="8">
    <location>
        <begin position="217"/>
        <end position="234"/>
    </location>
</feature>
<feature type="transmembrane region" description="Helical" evidence="8">
    <location>
        <begin position="342"/>
        <end position="361"/>
    </location>
</feature>
<dbReference type="OMA" id="WFYTHLA"/>
<feature type="transmembrane region" description="Helical" evidence="8">
    <location>
        <begin position="278"/>
        <end position="297"/>
    </location>
</feature>
<keyword evidence="5" id="KW-0249">Electron transport</keyword>
<evidence type="ECO:0000256" key="2">
    <source>
        <dbReference type="ARBA" id="ARBA00022448"/>
    </source>
</evidence>
<feature type="signal peptide" evidence="9">
    <location>
        <begin position="1"/>
        <end position="19"/>
    </location>
</feature>
<evidence type="ECO:0008006" key="14">
    <source>
        <dbReference type="Google" id="ProtNLM"/>
    </source>
</evidence>
<feature type="transmembrane region" description="Helical" evidence="8">
    <location>
        <begin position="388"/>
        <end position="414"/>
    </location>
</feature>
<keyword evidence="4 9" id="KW-0732">Signal</keyword>
<feature type="transmembrane region" description="Helical" evidence="8">
    <location>
        <begin position="426"/>
        <end position="447"/>
    </location>
</feature>
<evidence type="ECO:0000256" key="1">
    <source>
        <dbReference type="ARBA" id="ARBA00004370"/>
    </source>
</evidence>
<dbReference type="Gramene" id="RZC47663">
    <property type="protein sequence ID" value="RZC47663"/>
    <property type="gene ID" value="C5167_040645"/>
</dbReference>
<dbReference type="PANTHER" id="PTHR23130:SF171">
    <property type="entry name" value="OS01G0895300 PROTEIN"/>
    <property type="match status" value="1"/>
</dbReference>
<keyword evidence="2" id="KW-0813">Transport</keyword>
<evidence type="ECO:0000256" key="7">
    <source>
        <dbReference type="ARBA" id="ARBA00023136"/>
    </source>
</evidence>
<feature type="domain" description="Cytochrome b561" evidence="11">
    <location>
        <begin position="174"/>
        <end position="368"/>
    </location>
</feature>
<keyword evidence="13" id="KW-1185">Reference proteome</keyword>
<evidence type="ECO:0000313" key="13">
    <source>
        <dbReference type="Proteomes" id="UP000316621"/>
    </source>
</evidence>
<dbReference type="Pfam" id="PF03351">
    <property type="entry name" value="DOMON"/>
    <property type="match status" value="1"/>
</dbReference>
<evidence type="ECO:0000259" key="11">
    <source>
        <dbReference type="PROSITE" id="PS50939"/>
    </source>
</evidence>
<dbReference type="InterPro" id="IPR006593">
    <property type="entry name" value="Cyt_b561/ferric_Rdtase_TM"/>
</dbReference>
<reference evidence="12 13" key="1">
    <citation type="journal article" date="2018" name="Science">
        <title>The opium poppy genome and morphinan production.</title>
        <authorList>
            <person name="Guo L."/>
            <person name="Winzer T."/>
            <person name="Yang X."/>
            <person name="Li Y."/>
            <person name="Ning Z."/>
            <person name="He Z."/>
            <person name="Teodor R."/>
            <person name="Lu Y."/>
            <person name="Bowser T.A."/>
            <person name="Graham I.A."/>
            <person name="Ye K."/>
        </authorList>
    </citation>
    <scope>NUCLEOTIDE SEQUENCE [LARGE SCALE GENOMIC DNA]</scope>
    <source>
        <strain evidence="13">cv. HN1</strain>
        <tissue evidence="12">Leaves</tissue>
    </source>
</reference>
<dbReference type="AlphaFoldDB" id="A0A4Y7IFG7"/>
<dbReference type="CDD" id="cd08760">
    <property type="entry name" value="Cyt_b561_FRRS1_like"/>
    <property type="match status" value="2"/>
</dbReference>
<dbReference type="Gene3D" id="1.20.120.1770">
    <property type="match status" value="2"/>
</dbReference>
<organism evidence="12 13">
    <name type="scientific">Papaver somniferum</name>
    <name type="common">Opium poppy</name>
    <dbReference type="NCBI Taxonomy" id="3469"/>
    <lineage>
        <taxon>Eukaryota</taxon>
        <taxon>Viridiplantae</taxon>
        <taxon>Streptophyta</taxon>
        <taxon>Embryophyta</taxon>
        <taxon>Tracheophyta</taxon>
        <taxon>Spermatophyta</taxon>
        <taxon>Magnoliopsida</taxon>
        <taxon>Ranunculales</taxon>
        <taxon>Papaveraceae</taxon>
        <taxon>Papaveroideae</taxon>
        <taxon>Papaver</taxon>
    </lineage>
</organism>
<keyword evidence="6 8" id="KW-1133">Transmembrane helix</keyword>
<evidence type="ECO:0000256" key="4">
    <source>
        <dbReference type="ARBA" id="ARBA00022729"/>
    </source>
</evidence>
<evidence type="ECO:0000256" key="3">
    <source>
        <dbReference type="ARBA" id="ARBA00022692"/>
    </source>
</evidence>
<dbReference type="STRING" id="3469.A0A4Y7IFG7"/>
<dbReference type="PANTHER" id="PTHR23130">
    <property type="entry name" value="CYTOCHROME B561 AND DOMON DOMAIN-CONTAINING PROTEIN"/>
    <property type="match status" value="1"/>
</dbReference>